<dbReference type="PANTHER" id="PTHR30250:SF11">
    <property type="entry name" value="O-ANTIGEN TRANSPORTER-RELATED"/>
    <property type="match status" value="1"/>
</dbReference>
<evidence type="ECO:0000313" key="7">
    <source>
        <dbReference type="EMBL" id="AMF95570.1"/>
    </source>
</evidence>
<proteinExistence type="predicted"/>
<accession>A0AAX2LRJ4</accession>
<dbReference type="Proteomes" id="UP000057088">
    <property type="component" value="Chromosome 2"/>
</dbReference>
<dbReference type="AlphaFoldDB" id="A0AAX2LRJ4"/>
<evidence type="ECO:0000313" key="8">
    <source>
        <dbReference type="EMBL" id="SUP29260.1"/>
    </source>
</evidence>
<feature type="transmembrane region" description="Helical" evidence="6">
    <location>
        <begin position="114"/>
        <end position="134"/>
    </location>
</feature>
<evidence type="ECO:0000256" key="2">
    <source>
        <dbReference type="ARBA" id="ARBA00022475"/>
    </source>
</evidence>
<evidence type="ECO:0000313" key="10">
    <source>
        <dbReference type="Proteomes" id="UP000254626"/>
    </source>
</evidence>
<evidence type="ECO:0000256" key="5">
    <source>
        <dbReference type="ARBA" id="ARBA00023136"/>
    </source>
</evidence>
<keyword evidence="4 6" id="KW-1133">Transmembrane helix</keyword>
<reference evidence="9" key="1">
    <citation type="submission" date="2015-12" db="EMBL/GenBank/DDBJ databases">
        <title>FDA dAtabase for Regulatory Grade micrObial Sequences (FDA-ARGOS): Supporting development and validation of Infectious Disease Dx tests.</title>
        <authorList>
            <person name="Hoffmann M."/>
            <person name="Allard M."/>
            <person name="Evans P."/>
            <person name="Brown E."/>
            <person name="Tallon L.J."/>
            <person name="Sadzewicz L."/>
            <person name="Sengamalay N."/>
            <person name="Ott S."/>
            <person name="Godinez A."/>
            <person name="Nagaraj S."/>
            <person name="Vyas G."/>
            <person name="Aluvathingal J."/>
            <person name="Nadendla S."/>
            <person name="Geyer C."/>
            <person name="Sichtig H."/>
        </authorList>
    </citation>
    <scope>NUCLEOTIDE SEQUENCE [LARGE SCALE GENOMIC DNA]</scope>
    <source>
        <strain evidence="9">ATCC 33809</strain>
    </source>
</reference>
<dbReference type="GO" id="GO:0005886">
    <property type="term" value="C:plasma membrane"/>
    <property type="evidence" value="ECO:0007669"/>
    <property type="project" value="UniProtKB-SubCell"/>
</dbReference>
<feature type="transmembrane region" description="Helical" evidence="6">
    <location>
        <begin position="82"/>
        <end position="108"/>
    </location>
</feature>
<dbReference type="EMBL" id="CP014035">
    <property type="protein sequence ID" value="AMF95570.1"/>
    <property type="molecule type" value="Genomic_DNA"/>
</dbReference>
<evidence type="ECO:0000256" key="3">
    <source>
        <dbReference type="ARBA" id="ARBA00022692"/>
    </source>
</evidence>
<keyword evidence="3 6" id="KW-0812">Transmembrane</keyword>
<keyword evidence="2" id="KW-1003">Cell membrane</keyword>
<feature type="transmembrane region" description="Helical" evidence="6">
    <location>
        <begin position="250"/>
        <end position="278"/>
    </location>
</feature>
<evidence type="ECO:0000256" key="6">
    <source>
        <dbReference type="SAM" id="Phobius"/>
    </source>
</evidence>
<evidence type="ECO:0000256" key="4">
    <source>
        <dbReference type="ARBA" id="ARBA00022989"/>
    </source>
</evidence>
<protein>
    <submittedName>
        <fullName evidence="8">Polysaccharide biosynthesis protein</fullName>
    </submittedName>
</protein>
<dbReference type="GeneID" id="29386954"/>
<name>A0AAX2LRJ4_VIBFL</name>
<feature type="transmembrane region" description="Helical" evidence="6">
    <location>
        <begin position="363"/>
        <end position="381"/>
    </location>
</feature>
<keyword evidence="9" id="KW-1185">Reference proteome</keyword>
<organism evidence="8 10">
    <name type="scientific">Vibrio fluvialis</name>
    <dbReference type="NCBI Taxonomy" id="676"/>
    <lineage>
        <taxon>Bacteria</taxon>
        <taxon>Pseudomonadati</taxon>
        <taxon>Pseudomonadota</taxon>
        <taxon>Gammaproteobacteria</taxon>
        <taxon>Vibrionales</taxon>
        <taxon>Vibrionaceae</taxon>
        <taxon>Vibrio</taxon>
    </lineage>
</organism>
<dbReference type="Proteomes" id="UP000254626">
    <property type="component" value="Unassembled WGS sequence"/>
</dbReference>
<dbReference type="KEGG" id="vfl:AL536_19585"/>
<reference evidence="8 10" key="3">
    <citation type="submission" date="2018-06" db="EMBL/GenBank/DDBJ databases">
        <authorList>
            <consortium name="Pathogen Informatics"/>
            <person name="Doyle S."/>
        </authorList>
    </citation>
    <scope>NUCLEOTIDE SEQUENCE [LARGE SCALE GENOMIC DNA]</scope>
    <source>
        <strain evidence="8 10">NCTC11327</strain>
    </source>
</reference>
<dbReference type="RefSeq" id="WP_061056988.1">
    <property type="nucleotide sequence ID" value="NZ_CABLBX010000014.1"/>
</dbReference>
<feature type="transmembrane region" description="Helical" evidence="6">
    <location>
        <begin position="213"/>
        <end position="230"/>
    </location>
</feature>
<gene>
    <name evidence="7" type="ORF">AL536_19585</name>
    <name evidence="8" type="ORF">NCTC11327_02679</name>
</gene>
<feature type="transmembrane region" description="Helical" evidence="6">
    <location>
        <begin position="172"/>
        <end position="192"/>
    </location>
</feature>
<dbReference type="InterPro" id="IPR050833">
    <property type="entry name" value="Poly_Biosynth_Transport"/>
</dbReference>
<keyword evidence="5 6" id="KW-0472">Membrane</keyword>
<dbReference type="EMBL" id="UHIP01000001">
    <property type="protein sequence ID" value="SUP29260.1"/>
    <property type="molecule type" value="Genomic_DNA"/>
</dbReference>
<feature type="transmembrane region" description="Helical" evidence="6">
    <location>
        <begin position="299"/>
        <end position="322"/>
    </location>
</feature>
<feature type="transmembrane region" description="Helical" evidence="6">
    <location>
        <begin position="387"/>
        <end position="410"/>
    </location>
</feature>
<feature type="transmembrane region" description="Helical" evidence="6">
    <location>
        <begin position="146"/>
        <end position="166"/>
    </location>
</feature>
<dbReference type="PANTHER" id="PTHR30250">
    <property type="entry name" value="PST FAMILY PREDICTED COLANIC ACID TRANSPORTER"/>
    <property type="match status" value="1"/>
</dbReference>
<evidence type="ECO:0000313" key="9">
    <source>
        <dbReference type="Proteomes" id="UP000057088"/>
    </source>
</evidence>
<comment type="subcellular location">
    <subcellularLocation>
        <location evidence="1">Cell membrane</location>
        <topology evidence="1">Multi-pass membrane protein</topology>
    </subcellularLocation>
</comment>
<feature type="transmembrane region" description="Helical" evidence="6">
    <location>
        <begin position="334"/>
        <end position="356"/>
    </location>
</feature>
<evidence type="ECO:0000256" key="1">
    <source>
        <dbReference type="ARBA" id="ARBA00004651"/>
    </source>
</evidence>
<reference evidence="7" key="2">
    <citation type="submission" date="2018-01" db="EMBL/GenBank/DDBJ databases">
        <title>FDA dAtabase for Regulatory Grade micrObial Sequences (FDA-ARGOS): Supporting development and validation of Infectious Disease Dx tests.</title>
        <authorList>
            <person name="Hoffmann M."/>
            <person name="Allard M."/>
            <person name="Evans P."/>
            <person name="Brown E."/>
            <person name="Tallon L."/>
            <person name="Sadzewicz L."/>
            <person name="Sengamalay N."/>
            <person name="Ott S."/>
            <person name="Godinez A."/>
            <person name="Nagaraj S."/>
            <person name="Vyas G."/>
            <person name="Aluvathingal J."/>
            <person name="Nadendla S."/>
            <person name="Geyer C."/>
            <person name="Sichtig H."/>
        </authorList>
    </citation>
    <scope>NUCLEOTIDE SEQUENCE</scope>
    <source>
        <strain evidence="7">ATCC 33809</strain>
    </source>
</reference>
<feature type="transmembrane region" description="Helical" evidence="6">
    <location>
        <begin position="41"/>
        <end position="62"/>
    </location>
</feature>
<sequence length="416" mass="48447">MFRKLLRNKELLWTVFAQFLQMSSGVVLIKLLTSNLSLTSYGTFSLVMAASAFVLTVPFTALQQGFYRYRSTYIKKNKGEELYSSMIFGISTLVVIYVLISYVISLLFFKNEIWYTQFFTIAFFVSTEVIKIYVRAIVNADRKRKLYSLAIITEFSTKLLFVAIYFNFPSINVLYIVLLYAISNTMSIMVCMKGYISHIRYIPWSSFWNVWKKTLTFSAPLLIWAIFGWSRDSSLRWIIETKLGTSDVAVFTAITSIAVIVPLALQSLVSAYIIPILYQNDEGKNRYEVDRKFSRFIQILYLFGFIGFVFLIFYSDIVIELFTDEKYLAYSWALPWAFISYYLFCCAMLNGTTLLVQYDTKSLLYPNLLSGIVIPFVFFIYGENFSFKLAIASYFTSYLVYFLSTTIIVFKSRRRY</sequence>